<dbReference type="Gene3D" id="3.90.830.10">
    <property type="entry name" value="Syntaxin Binding Protein 1, Chain A, domain 2"/>
    <property type="match status" value="1"/>
</dbReference>
<sequence length="629" mass="69715">MTDLKAVLANKILAVIQESRERPTDYLVCVCDDYTTKIMSSCLRVHTINDAGVGAVVNIKFPRESLPSTPVIYLIHPTLENWGILLSDFKTNPKYGYVHLYTTATVGPELMKMLEGSPLLPRLKTFKEVNIDFLAIESRVFSFGRPGVIPSLYFKSVSTAVRSDELRRTADQLSSLCVTLNEYPYIRYVAANPVTSEIARLVDKSLENALRNLKNWKFNPNRGTLLILDRSVDCVAPLMHEYTYQAIINDILPVSGEICKLKSVNAKEERKDDMKNADADAFVLSEDDSLWKDLRHKHIGEALPTVKDMFNQFRTKNAAANLDKDASLKELLKAAKHANSFKAEMQRFTKHMSILENVFDHFDKMGLKKLGELEQDIVTGVTEEGRKTNKNDLMNSLSAIIQDPAVSSTDKLRLIMIYIIAQDGIKEATRKTLFNTAKLNDRNLDAVQNLSHLGITLQTNRRNSNNPLSSATIKKNAALAQASKLTLMRFVPLLAELLDGIVTGNLDRNTYPYLKEPPEAEQGSRGASAAKSARAKPASGAAKASKWRNKGADGNFDGDSSNNVPAAMKQIVFIAGGVTFSEMRRVYEIANTTGVEFLVGSTSTITPSQFLDDMSSAHSAVADIEINLE</sequence>
<dbReference type="InterPro" id="IPR043154">
    <property type="entry name" value="Sec-1-like_dom1"/>
</dbReference>
<reference evidence="3" key="1">
    <citation type="submission" date="2015-04" db="EMBL/GenBank/DDBJ databases">
        <title>The genome sequence of the plant pathogenic Rhizarian Plasmodiophora brassicae reveals insights in its biotrophic life cycle and the origin of chitin synthesis.</title>
        <authorList>
            <person name="Schwelm A."/>
            <person name="Fogelqvist J."/>
            <person name="Knaust A."/>
            <person name="Julke S."/>
            <person name="Lilja T."/>
            <person name="Dhandapani V."/>
            <person name="Bonilla-Rosso G."/>
            <person name="Karlsson M."/>
            <person name="Shevchenko A."/>
            <person name="Choi S.R."/>
            <person name="Kim H.G."/>
            <person name="Park J.Y."/>
            <person name="Lim Y.P."/>
            <person name="Ludwig-Muller J."/>
            <person name="Dixelius C."/>
        </authorList>
    </citation>
    <scope>NUCLEOTIDE SEQUENCE</scope>
    <source>
        <tissue evidence="3">Potato root galls</tissue>
    </source>
</reference>
<comment type="similarity">
    <text evidence="1">Belongs to the STXBP/unc-18/SEC1 family.</text>
</comment>
<dbReference type="SUPFAM" id="SSF56815">
    <property type="entry name" value="Sec1/munc18-like (SM) proteins"/>
    <property type="match status" value="1"/>
</dbReference>
<feature type="region of interest" description="Disordered" evidence="2">
    <location>
        <begin position="513"/>
        <end position="560"/>
    </location>
</feature>
<dbReference type="InterPro" id="IPR027482">
    <property type="entry name" value="Sec1-like_dom2"/>
</dbReference>
<evidence type="ECO:0008006" key="4">
    <source>
        <dbReference type="Google" id="ProtNLM"/>
    </source>
</evidence>
<dbReference type="EMBL" id="HACM01009398">
    <property type="protein sequence ID" value="CRZ09840.1"/>
    <property type="molecule type" value="Transcribed_RNA"/>
</dbReference>
<dbReference type="Gene3D" id="3.40.50.2060">
    <property type="match status" value="1"/>
</dbReference>
<feature type="compositionally biased region" description="Low complexity" evidence="2">
    <location>
        <begin position="523"/>
        <end position="544"/>
    </location>
</feature>
<protein>
    <recommendedName>
        <fullName evidence="4">Sec1-like protein</fullName>
    </recommendedName>
</protein>
<organism evidence="3">
    <name type="scientific">Spongospora subterranea</name>
    <dbReference type="NCBI Taxonomy" id="70186"/>
    <lineage>
        <taxon>Eukaryota</taxon>
        <taxon>Sar</taxon>
        <taxon>Rhizaria</taxon>
        <taxon>Endomyxa</taxon>
        <taxon>Phytomyxea</taxon>
        <taxon>Plasmodiophorida</taxon>
        <taxon>Plasmodiophoridae</taxon>
        <taxon>Spongospora</taxon>
    </lineage>
</organism>
<dbReference type="PANTHER" id="PTHR11679">
    <property type="entry name" value="VESICLE PROTEIN SORTING-ASSOCIATED"/>
    <property type="match status" value="1"/>
</dbReference>
<evidence type="ECO:0000313" key="3">
    <source>
        <dbReference type="EMBL" id="CRZ09840.1"/>
    </source>
</evidence>
<dbReference type="AlphaFoldDB" id="A0A0H5R6U1"/>
<name>A0A0H5R6U1_9EUKA</name>
<dbReference type="Gene3D" id="1.25.40.60">
    <property type="match status" value="1"/>
</dbReference>
<dbReference type="InterPro" id="IPR001619">
    <property type="entry name" value="Sec1-like"/>
</dbReference>
<dbReference type="Gene3D" id="3.40.50.1910">
    <property type="match status" value="1"/>
</dbReference>
<dbReference type="Pfam" id="PF00995">
    <property type="entry name" value="Sec1"/>
    <property type="match status" value="1"/>
</dbReference>
<dbReference type="InterPro" id="IPR036045">
    <property type="entry name" value="Sec1-like_sf"/>
</dbReference>
<dbReference type="GO" id="GO:0016192">
    <property type="term" value="P:vesicle-mediated transport"/>
    <property type="evidence" value="ECO:0007669"/>
    <property type="project" value="InterPro"/>
</dbReference>
<dbReference type="PIRSF" id="PIRSF005715">
    <property type="entry name" value="VPS45_Sec1"/>
    <property type="match status" value="1"/>
</dbReference>
<proteinExistence type="inferred from homology"/>
<evidence type="ECO:0000256" key="2">
    <source>
        <dbReference type="SAM" id="MobiDB-lite"/>
    </source>
</evidence>
<accession>A0A0H5R6U1</accession>
<dbReference type="InterPro" id="IPR043127">
    <property type="entry name" value="Sec-1-like_dom3a"/>
</dbReference>
<evidence type="ECO:0000256" key="1">
    <source>
        <dbReference type="ARBA" id="ARBA00009884"/>
    </source>
</evidence>